<keyword evidence="15" id="KW-1185">Reference proteome</keyword>
<comment type="similarity">
    <text evidence="2 11">Belongs to the mitochondrial carrier (TC 2.A.29) family.</text>
</comment>
<keyword evidence="9 10" id="KW-0472">Membrane</keyword>
<dbReference type="Pfam" id="PF00153">
    <property type="entry name" value="Mito_carr"/>
    <property type="match status" value="3"/>
</dbReference>
<dbReference type="GO" id="GO:0005743">
    <property type="term" value="C:mitochondrial inner membrane"/>
    <property type="evidence" value="ECO:0007669"/>
    <property type="project" value="UniProtKB-SubCell"/>
</dbReference>
<dbReference type="InterPro" id="IPR023395">
    <property type="entry name" value="MCP_dom_sf"/>
</dbReference>
<keyword evidence="8" id="KW-0496">Mitochondrion</keyword>
<dbReference type="OrthoDB" id="1747031at2759"/>
<dbReference type="PROSITE" id="PS50920">
    <property type="entry name" value="SOLCAR"/>
    <property type="match status" value="3"/>
</dbReference>
<dbReference type="InterPro" id="IPR045315">
    <property type="entry name" value="Mtm1-like"/>
</dbReference>
<dbReference type="PANTHER" id="PTHR45760:SF2">
    <property type="entry name" value="FI19922P1-RELATED"/>
    <property type="match status" value="1"/>
</dbReference>
<evidence type="ECO:0008006" key="16">
    <source>
        <dbReference type="Google" id="ProtNLM"/>
    </source>
</evidence>
<keyword evidence="7 13" id="KW-1133">Transmembrane helix</keyword>
<evidence type="ECO:0000256" key="13">
    <source>
        <dbReference type="SAM" id="Phobius"/>
    </source>
</evidence>
<evidence type="ECO:0000256" key="6">
    <source>
        <dbReference type="ARBA" id="ARBA00022792"/>
    </source>
</evidence>
<dbReference type="SUPFAM" id="SSF103506">
    <property type="entry name" value="Mitochondrial carrier"/>
    <property type="match status" value="1"/>
</dbReference>
<feature type="compositionally biased region" description="Basic and acidic residues" evidence="12">
    <location>
        <begin position="1"/>
        <end position="17"/>
    </location>
</feature>
<evidence type="ECO:0000256" key="5">
    <source>
        <dbReference type="ARBA" id="ARBA00022737"/>
    </source>
</evidence>
<keyword evidence="6" id="KW-0999">Mitochondrion inner membrane</keyword>
<feature type="repeat" description="Solcar" evidence="10">
    <location>
        <begin position="71"/>
        <end position="214"/>
    </location>
</feature>
<evidence type="ECO:0000256" key="11">
    <source>
        <dbReference type="RuleBase" id="RU000488"/>
    </source>
</evidence>
<comment type="subcellular location">
    <subcellularLocation>
        <location evidence="1">Mitochondrion inner membrane</location>
        <topology evidence="1">Multi-pass membrane protein</topology>
    </subcellularLocation>
</comment>
<dbReference type="Proteomes" id="UP001153076">
    <property type="component" value="Unassembled WGS sequence"/>
</dbReference>
<reference evidence="14" key="1">
    <citation type="submission" date="2022-04" db="EMBL/GenBank/DDBJ databases">
        <title>Carnegiea gigantea Genome sequencing and assembly v2.</title>
        <authorList>
            <person name="Copetti D."/>
            <person name="Sanderson M.J."/>
            <person name="Burquez A."/>
            <person name="Wojciechowski M.F."/>
        </authorList>
    </citation>
    <scope>NUCLEOTIDE SEQUENCE</scope>
    <source>
        <strain evidence="14">SGP5-SGP5p</strain>
        <tissue evidence="14">Aerial part</tissue>
    </source>
</reference>
<dbReference type="PANTHER" id="PTHR45760">
    <property type="entry name" value="FI19922P1-RELATED"/>
    <property type="match status" value="1"/>
</dbReference>
<feature type="repeat" description="Solcar" evidence="10">
    <location>
        <begin position="358"/>
        <end position="446"/>
    </location>
</feature>
<gene>
    <name evidence="14" type="ORF">Cgig2_005055</name>
</gene>
<accession>A0A9Q1KZV3</accession>
<proteinExistence type="inferred from homology"/>
<protein>
    <recommendedName>
        <fullName evidence="16">Mitochondrial carrier protein</fullName>
    </recommendedName>
</protein>
<keyword evidence="5" id="KW-0677">Repeat</keyword>
<evidence type="ECO:0000256" key="1">
    <source>
        <dbReference type="ARBA" id="ARBA00004448"/>
    </source>
</evidence>
<evidence type="ECO:0000256" key="12">
    <source>
        <dbReference type="SAM" id="MobiDB-lite"/>
    </source>
</evidence>
<evidence type="ECO:0000313" key="14">
    <source>
        <dbReference type="EMBL" id="KAJ8452719.1"/>
    </source>
</evidence>
<name>A0A9Q1KZV3_9CARY</name>
<evidence type="ECO:0000256" key="7">
    <source>
        <dbReference type="ARBA" id="ARBA00022989"/>
    </source>
</evidence>
<evidence type="ECO:0000256" key="3">
    <source>
        <dbReference type="ARBA" id="ARBA00022448"/>
    </source>
</evidence>
<organism evidence="14 15">
    <name type="scientific">Carnegiea gigantea</name>
    <dbReference type="NCBI Taxonomy" id="171969"/>
    <lineage>
        <taxon>Eukaryota</taxon>
        <taxon>Viridiplantae</taxon>
        <taxon>Streptophyta</taxon>
        <taxon>Embryophyta</taxon>
        <taxon>Tracheophyta</taxon>
        <taxon>Spermatophyta</taxon>
        <taxon>Magnoliopsida</taxon>
        <taxon>eudicotyledons</taxon>
        <taxon>Gunneridae</taxon>
        <taxon>Pentapetalae</taxon>
        <taxon>Caryophyllales</taxon>
        <taxon>Cactineae</taxon>
        <taxon>Cactaceae</taxon>
        <taxon>Cactoideae</taxon>
        <taxon>Echinocereeae</taxon>
        <taxon>Carnegiea</taxon>
    </lineage>
</organism>
<keyword evidence="4 10" id="KW-0812">Transmembrane</keyword>
<evidence type="ECO:0000256" key="8">
    <source>
        <dbReference type="ARBA" id="ARBA00023128"/>
    </source>
</evidence>
<evidence type="ECO:0000256" key="9">
    <source>
        <dbReference type="ARBA" id="ARBA00023136"/>
    </source>
</evidence>
<dbReference type="GO" id="GO:1990542">
    <property type="term" value="P:mitochondrial transmembrane transport"/>
    <property type="evidence" value="ECO:0007669"/>
    <property type="project" value="InterPro"/>
</dbReference>
<feature type="repeat" description="Solcar" evidence="10">
    <location>
        <begin position="226"/>
        <end position="345"/>
    </location>
</feature>
<dbReference type="InterPro" id="IPR018108">
    <property type="entry name" value="MCP_transmembrane"/>
</dbReference>
<dbReference type="AlphaFoldDB" id="A0A9Q1KZV3"/>
<comment type="caution">
    <text evidence="14">The sequence shown here is derived from an EMBL/GenBank/DDBJ whole genome shotgun (WGS) entry which is preliminary data.</text>
</comment>
<dbReference type="EMBL" id="JAKOGI010000003">
    <property type="protein sequence ID" value="KAJ8452719.1"/>
    <property type="molecule type" value="Genomic_DNA"/>
</dbReference>
<evidence type="ECO:0000256" key="2">
    <source>
        <dbReference type="ARBA" id="ARBA00006375"/>
    </source>
</evidence>
<evidence type="ECO:0000313" key="15">
    <source>
        <dbReference type="Proteomes" id="UP001153076"/>
    </source>
</evidence>
<evidence type="ECO:0000256" key="10">
    <source>
        <dbReference type="PROSITE-ProRule" id="PRU00282"/>
    </source>
</evidence>
<evidence type="ECO:0000256" key="4">
    <source>
        <dbReference type="ARBA" id="ARBA00022692"/>
    </source>
</evidence>
<sequence>MVDLGRTHPQNDRHRWMDQSSCSGVNENEFLESSSLRITDESTIVMSEILQQAQTKSQSQPANRSNDANSINFAANALSAAGAAFLSAVLVNPLDVAKTRLQAQAAGVPYAHPLSNATSRMAFFGPNMMFADLRCSPTCTRAGVQGTVSICPPDCFQYKGTVDVIYKIVRQGILTVRLLQEGITRLWRGTNAGLALAVPMVGIYLPFYDIFRIRMEEFVANNAPSMGPYVPFVAGALARSLACTTCYPIELARTRMQAFKETGKKPPGVLKTLIGIVSNVNSTTSSQSKCVSVFAALYYVLVLASGVFDVVQNYRVLWTGLGAQLARDVPFSAICWSTLEPMRRKLRAIMRDEASAVTVLGSNFAAGFVAGSLAAGATVPLDVARTRRQIEKDPVKALRMTTRQTLIEIWRDGGMRGLFAGVGPRVARAGPSVGIVVSFYEVVKYVLNTKLTS</sequence>
<feature type="region of interest" description="Disordered" evidence="12">
    <location>
        <begin position="1"/>
        <end position="20"/>
    </location>
</feature>
<feature type="transmembrane region" description="Helical" evidence="13">
    <location>
        <begin position="291"/>
        <end position="311"/>
    </location>
</feature>
<dbReference type="Gene3D" id="1.50.40.10">
    <property type="entry name" value="Mitochondrial carrier domain"/>
    <property type="match status" value="2"/>
</dbReference>
<keyword evidence="3 11" id="KW-0813">Transport</keyword>